<dbReference type="Proteomes" id="UP000663864">
    <property type="component" value="Unassembled WGS sequence"/>
</dbReference>
<keyword evidence="1" id="KW-0175">Coiled coil</keyword>
<evidence type="ECO:0000256" key="1">
    <source>
        <dbReference type="SAM" id="Coils"/>
    </source>
</evidence>
<gene>
    <name evidence="3" type="ORF">ZHD862_LOCUS15110</name>
</gene>
<feature type="region of interest" description="Disordered" evidence="2">
    <location>
        <begin position="96"/>
        <end position="115"/>
    </location>
</feature>
<feature type="coiled-coil region" evidence="1">
    <location>
        <begin position="37"/>
        <end position="64"/>
    </location>
</feature>
<comment type="caution">
    <text evidence="3">The sequence shown here is derived from an EMBL/GenBank/DDBJ whole genome shotgun (WGS) entry which is preliminary data.</text>
</comment>
<protein>
    <submittedName>
        <fullName evidence="3">Uncharacterized protein</fullName>
    </submittedName>
</protein>
<evidence type="ECO:0000313" key="3">
    <source>
        <dbReference type="EMBL" id="CAF1052094.1"/>
    </source>
</evidence>
<reference evidence="3" key="1">
    <citation type="submission" date="2021-02" db="EMBL/GenBank/DDBJ databases">
        <authorList>
            <person name="Nowell W R."/>
        </authorList>
    </citation>
    <scope>NUCLEOTIDE SEQUENCE</scope>
</reference>
<dbReference type="AlphaFoldDB" id="A0A814KGB1"/>
<accession>A0A814KGB1</accession>
<sequence>MKTSIKSGAVLSDCQIQAMRLNRLEYRRLQRDIKLMHIDLRENLARLQRQAQHLRSRYANLVRLLKPNQSYQLWKNSYAYEIQQNETKNYLGSIKQNEQSKSKTHQQQLSSDENSSKADLSLLLSLNNGVPEPIEPIIEFSENFLRPKTSPNNKHLPKPILTILNEPSMNSNNPIKTPRSDSTLVSFLSSTVPSSSRTFVQNKFISTQKMPNPNTLHQKTLQNQTVYKSIKRTRIETCQLIDKGFTPQYRDLKRTTQSAGVIK</sequence>
<evidence type="ECO:0000256" key="2">
    <source>
        <dbReference type="SAM" id="MobiDB-lite"/>
    </source>
</evidence>
<feature type="compositionally biased region" description="Polar residues" evidence="2">
    <location>
        <begin position="96"/>
        <end position="113"/>
    </location>
</feature>
<proteinExistence type="predicted"/>
<name>A0A814KGB1_9BILA</name>
<dbReference type="EMBL" id="CAJNOT010000674">
    <property type="protein sequence ID" value="CAF1052094.1"/>
    <property type="molecule type" value="Genomic_DNA"/>
</dbReference>
<evidence type="ECO:0000313" key="4">
    <source>
        <dbReference type="Proteomes" id="UP000663864"/>
    </source>
</evidence>
<organism evidence="3 4">
    <name type="scientific">Rotaria sordida</name>
    <dbReference type="NCBI Taxonomy" id="392033"/>
    <lineage>
        <taxon>Eukaryota</taxon>
        <taxon>Metazoa</taxon>
        <taxon>Spiralia</taxon>
        <taxon>Gnathifera</taxon>
        <taxon>Rotifera</taxon>
        <taxon>Eurotatoria</taxon>
        <taxon>Bdelloidea</taxon>
        <taxon>Philodinida</taxon>
        <taxon>Philodinidae</taxon>
        <taxon>Rotaria</taxon>
    </lineage>
</organism>